<name>Q2HHQ4_CHAGB</name>
<dbReference type="OrthoDB" id="10330980at2759"/>
<sequence>MVQDTGYMSRVLQKQTQINGSSVVAMNANQHVNKLQGGVPSGPGTTHAPSCSCCLAYQALKTKEKVRAISGTLQNNIATLEPSPAKAKCKGIVIRLADLCIQYEEVEAVLIRAAKTEASAQRQQVVVKLAGIMMANAGKKLDFLIEDVTEILEEQRSRET</sequence>
<proteinExistence type="predicted"/>
<dbReference type="HOGENOM" id="CLU_1651948_0_0_1"/>
<keyword evidence="2" id="KW-1185">Reference proteome</keyword>
<dbReference type="RefSeq" id="XP_001219471.1">
    <property type="nucleotide sequence ID" value="XM_001219470.1"/>
</dbReference>
<dbReference type="Proteomes" id="UP000001056">
    <property type="component" value="Unassembled WGS sequence"/>
</dbReference>
<protein>
    <submittedName>
        <fullName evidence="1">Uncharacterized protein</fullName>
    </submittedName>
</protein>
<dbReference type="AlphaFoldDB" id="Q2HHQ4"/>
<evidence type="ECO:0000313" key="1">
    <source>
        <dbReference type="EMBL" id="EAQ92015.1"/>
    </source>
</evidence>
<reference evidence="2" key="1">
    <citation type="journal article" date="2015" name="Genome Announc.">
        <title>Draft genome sequence of the cellulolytic fungus Chaetomium globosum.</title>
        <authorList>
            <person name="Cuomo C.A."/>
            <person name="Untereiner W.A."/>
            <person name="Ma L.-J."/>
            <person name="Grabherr M."/>
            <person name="Birren B.W."/>
        </authorList>
    </citation>
    <scope>NUCLEOTIDE SEQUENCE [LARGE SCALE GENOMIC DNA]</scope>
    <source>
        <strain evidence="2">ATCC 6205 / CBS 148.51 / DSM 1962 / NBRC 6347 / NRRL 1970</strain>
    </source>
</reference>
<gene>
    <name evidence="1" type="ORF">CHGG_00250</name>
</gene>
<organism evidence="1 2">
    <name type="scientific">Chaetomium globosum (strain ATCC 6205 / CBS 148.51 / DSM 1962 / NBRC 6347 / NRRL 1970)</name>
    <name type="common">Soil fungus</name>
    <dbReference type="NCBI Taxonomy" id="306901"/>
    <lineage>
        <taxon>Eukaryota</taxon>
        <taxon>Fungi</taxon>
        <taxon>Dikarya</taxon>
        <taxon>Ascomycota</taxon>
        <taxon>Pezizomycotina</taxon>
        <taxon>Sordariomycetes</taxon>
        <taxon>Sordariomycetidae</taxon>
        <taxon>Sordariales</taxon>
        <taxon>Chaetomiaceae</taxon>
        <taxon>Chaetomium</taxon>
    </lineage>
</organism>
<dbReference type="eggNOG" id="ENOG502RKHP">
    <property type="taxonomic scope" value="Eukaryota"/>
</dbReference>
<accession>Q2HHQ4</accession>
<evidence type="ECO:0000313" key="2">
    <source>
        <dbReference type="Proteomes" id="UP000001056"/>
    </source>
</evidence>
<dbReference type="VEuPathDB" id="FungiDB:CHGG_00250"/>
<dbReference type="EMBL" id="CH408029">
    <property type="protein sequence ID" value="EAQ92015.1"/>
    <property type="molecule type" value="Genomic_DNA"/>
</dbReference>
<dbReference type="InParanoid" id="Q2HHQ4"/>
<dbReference type="GeneID" id="4388032"/>